<dbReference type="PROSITE" id="PS51419">
    <property type="entry name" value="RAB"/>
    <property type="match status" value="1"/>
</dbReference>
<dbReference type="SMART" id="SM00175">
    <property type="entry name" value="RAB"/>
    <property type="match status" value="1"/>
</dbReference>
<accession>A0ABQ9F6T0</accession>
<dbReference type="SMART" id="SM00174">
    <property type="entry name" value="RHO"/>
    <property type="match status" value="1"/>
</dbReference>
<evidence type="ECO:0000256" key="2">
    <source>
        <dbReference type="ARBA" id="ARBA00023134"/>
    </source>
</evidence>
<feature type="region of interest" description="Disordered" evidence="3">
    <location>
        <begin position="130"/>
        <end position="149"/>
    </location>
</feature>
<evidence type="ECO:0000256" key="1">
    <source>
        <dbReference type="ARBA" id="ARBA00022741"/>
    </source>
</evidence>
<keyword evidence="5" id="KW-1185">Reference proteome</keyword>
<comment type="caution">
    <text evidence="4">The sequence shown here is derived from an EMBL/GenBank/DDBJ whole genome shotgun (WGS) entry which is preliminary data.</text>
</comment>
<proteinExistence type="predicted"/>
<protein>
    <submittedName>
        <fullName evidence="4">Uncharacterized protein</fullName>
    </submittedName>
</protein>
<dbReference type="Proteomes" id="UP001217089">
    <property type="component" value="Unassembled WGS sequence"/>
</dbReference>
<reference evidence="4 5" key="1">
    <citation type="submission" date="2022-12" db="EMBL/GenBank/DDBJ databases">
        <title>Chromosome-level genome of Tegillarca granosa.</title>
        <authorList>
            <person name="Kim J."/>
        </authorList>
    </citation>
    <scope>NUCLEOTIDE SEQUENCE [LARGE SCALE GENOMIC DNA]</scope>
    <source>
        <strain evidence="4">Teg-2019</strain>
        <tissue evidence="4">Adductor muscle</tissue>
    </source>
</reference>
<dbReference type="PANTHER" id="PTHR47977">
    <property type="entry name" value="RAS-RELATED PROTEIN RAB"/>
    <property type="match status" value="1"/>
</dbReference>
<keyword evidence="2" id="KW-0342">GTP-binding</keyword>
<dbReference type="SMART" id="SM00173">
    <property type="entry name" value="RAS"/>
    <property type="match status" value="1"/>
</dbReference>
<sequence length="330" mass="38318">MAREYDHLFKLLIIGDSDYSAVFLGSVGKSSLLLRFSDNTFSGETRSTQDYRDNGLILQQLVYYRGTHGVIVVYDVSSGESFANVKRWLHEIDQNCDVVNRILVGNKDDDPDRKVVLTQDAQRFAEQMGIQKNKLKRQQNNRQRQSNYRNKEVEGLAARIILYMQSVKTAKKQKIDHEIPQSLELGQNFALQLSNEVLFLYYQMSVKLEKQRRKSDQKNSVSFTFQRQNDFLVFDKLKLLTQKSLREIVTKGEIFQSQIQKCSAVGTKVLHSQSILTEDEIEERNNKKRCPVPNADIFMMLKLKNETDVWKRDVDRLTDGPKVDISMMMN</sequence>
<dbReference type="Pfam" id="PF00071">
    <property type="entry name" value="Ras"/>
    <property type="match status" value="1"/>
</dbReference>
<dbReference type="Gene3D" id="3.40.50.300">
    <property type="entry name" value="P-loop containing nucleotide triphosphate hydrolases"/>
    <property type="match status" value="2"/>
</dbReference>
<keyword evidence="1" id="KW-0547">Nucleotide-binding</keyword>
<organism evidence="4 5">
    <name type="scientific">Tegillarca granosa</name>
    <name type="common">Malaysian cockle</name>
    <name type="synonym">Anadara granosa</name>
    <dbReference type="NCBI Taxonomy" id="220873"/>
    <lineage>
        <taxon>Eukaryota</taxon>
        <taxon>Metazoa</taxon>
        <taxon>Spiralia</taxon>
        <taxon>Lophotrochozoa</taxon>
        <taxon>Mollusca</taxon>
        <taxon>Bivalvia</taxon>
        <taxon>Autobranchia</taxon>
        <taxon>Pteriomorphia</taxon>
        <taxon>Arcoida</taxon>
        <taxon>Arcoidea</taxon>
        <taxon>Arcidae</taxon>
        <taxon>Tegillarca</taxon>
    </lineage>
</organism>
<dbReference type="InterPro" id="IPR001806">
    <property type="entry name" value="Small_GTPase"/>
</dbReference>
<gene>
    <name evidence="4" type="ORF">KUTeg_010457</name>
</gene>
<evidence type="ECO:0000313" key="4">
    <source>
        <dbReference type="EMBL" id="KAJ8313084.1"/>
    </source>
</evidence>
<evidence type="ECO:0000313" key="5">
    <source>
        <dbReference type="Proteomes" id="UP001217089"/>
    </source>
</evidence>
<dbReference type="PROSITE" id="PS51421">
    <property type="entry name" value="RAS"/>
    <property type="match status" value="1"/>
</dbReference>
<dbReference type="EMBL" id="JARBDR010000440">
    <property type="protein sequence ID" value="KAJ8313084.1"/>
    <property type="molecule type" value="Genomic_DNA"/>
</dbReference>
<dbReference type="InterPro" id="IPR050227">
    <property type="entry name" value="Rab"/>
</dbReference>
<dbReference type="SUPFAM" id="SSF52540">
    <property type="entry name" value="P-loop containing nucleoside triphosphate hydrolases"/>
    <property type="match status" value="1"/>
</dbReference>
<dbReference type="InterPro" id="IPR027417">
    <property type="entry name" value="P-loop_NTPase"/>
</dbReference>
<name>A0ABQ9F6T0_TEGGR</name>
<evidence type="ECO:0000256" key="3">
    <source>
        <dbReference type="SAM" id="MobiDB-lite"/>
    </source>
</evidence>